<dbReference type="STRING" id="317619.GCA_000332315_00951"/>
<comment type="caution">
    <text evidence="1">The sequence shown here is derived from an EMBL/GenBank/DDBJ whole genome shotgun (WGS) entry which is preliminary data.</text>
</comment>
<dbReference type="InterPro" id="IPR044999">
    <property type="entry name" value="CbbY-like"/>
</dbReference>
<dbReference type="OrthoDB" id="9797743at2"/>
<dbReference type="PANTHER" id="PTHR42896:SF2">
    <property type="entry name" value="CBBY-LIKE PROTEIN"/>
    <property type="match status" value="1"/>
</dbReference>
<dbReference type="PRINTS" id="PR00413">
    <property type="entry name" value="HADHALOGNASE"/>
</dbReference>
<dbReference type="SFLD" id="SFLDG01135">
    <property type="entry name" value="C1.5.6:_HAD__Beta-PGM__Phospha"/>
    <property type="match status" value="1"/>
</dbReference>
<dbReference type="SFLD" id="SFLDF00035">
    <property type="entry name" value="phosphoglycolate_phosphatase"/>
    <property type="match status" value="1"/>
</dbReference>
<dbReference type="SFLD" id="SFLDG01129">
    <property type="entry name" value="C1.5:_HAD__Beta-PGM__Phosphata"/>
    <property type="match status" value="1"/>
</dbReference>
<dbReference type="GO" id="GO:0016787">
    <property type="term" value="F:hydrolase activity"/>
    <property type="evidence" value="ECO:0007669"/>
    <property type="project" value="InterPro"/>
</dbReference>
<dbReference type="AlphaFoldDB" id="A0A0M2PZS3"/>
<proteinExistence type="predicted"/>
<protein>
    <submittedName>
        <fullName evidence="1">CbbY</fullName>
    </submittedName>
</protein>
<dbReference type="Gene3D" id="1.10.150.240">
    <property type="entry name" value="Putative phosphatase, domain 2"/>
    <property type="match status" value="1"/>
</dbReference>
<sequence length="253" mass="27677">MVPQALIFDVDGTLAETERDGHRVAFNQTFAAAGLSWHWSETLYGQLLEIPGGKERIAHYLDQYCPPQDPRLPPQADRPAWIAALHQDKTQRYGQIIRQGCLKPRPGVLRLIQEARSAGVRLAIATTSALPNALAVLETALAPDAPHWFEVIAAGDIVAAKKPDPAIYHYVLQQLQLSPQACLVIEDSAQGLQAATAAGLTTLITTNAYTQHQDFSAAQWVLSDLGEPQRPCTVIRGSLGDPPYVSLDRLWFS</sequence>
<dbReference type="InterPro" id="IPR036412">
    <property type="entry name" value="HAD-like_sf"/>
</dbReference>
<dbReference type="InterPro" id="IPR006439">
    <property type="entry name" value="HAD-SF_hydro_IA"/>
</dbReference>
<dbReference type="RefSeq" id="WP_017711558.1">
    <property type="nucleotide sequence ID" value="NZ_KB235933.1"/>
</dbReference>
<dbReference type="eggNOG" id="COG0637">
    <property type="taxonomic scope" value="Bacteria"/>
</dbReference>
<evidence type="ECO:0000313" key="2">
    <source>
        <dbReference type="Proteomes" id="UP000034681"/>
    </source>
</evidence>
<dbReference type="InterPro" id="IPR023198">
    <property type="entry name" value="PGP-like_dom2"/>
</dbReference>
<accession>A0A0M2PZS3</accession>
<dbReference type="NCBIfam" id="TIGR01509">
    <property type="entry name" value="HAD-SF-IA-v3"/>
    <property type="match status" value="1"/>
</dbReference>
<reference evidence="1" key="1">
    <citation type="submission" date="2012-04" db="EMBL/GenBank/DDBJ databases">
        <authorList>
            <person name="Borisov I.G."/>
            <person name="Ivanikova N.V."/>
            <person name="Pinevich A.V."/>
        </authorList>
    </citation>
    <scope>NUCLEOTIDE SEQUENCE</scope>
    <source>
        <strain evidence="1">CALU 1027</strain>
    </source>
</reference>
<dbReference type="InterPro" id="IPR023214">
    <property type="entry name" value="HAD_sf"/>
</dbReference>
<gene>
    <name evidence="1" type="ORF">PROH_10900</name>
</gene>
<dbReference type="CDD" id="cd07528">
    <property type="entry name" value="HAD_CbbY-like"/>
    <property type="match status" value="1"/>
</dbReference>
<dbReference type="Gene3D" id="3.40.50.1000">
    <property type="entry name" value="HAD superfamily/HAD-like"/>
    <property type="match status" value="1"/>
</dbReference>
<dbReference type="SFLD" id="SFLDS00003">
    <property type="entry name" value="Haloacid_Dehalogenase"/>
    <property type="match status" value="1"/>
</dbReference>
<name>A0A0M2PZS3_PROHO</name>
<dbReference type="EMBL" id="AJTX02000004">
    <property type="protein sequence ID" value="KKJ00204.1"/>
    <property type="molecule type" value="Genomic_DNA"/>
</dbReference>
<dbReference type="PANTHER" id="PTHR42896">
    <property type="entry name" value="XYLULOSE-1,5-BISPHOSPHATE (XUBP) PHOSPHATASE"/>
    <property type="match status" value="1"/>
</dbReference>
<keyword evidence="2" id="KW-1185">Reference proteome</keyword>
<dbReference type="SUPFAM" id="SSF56784">
    <property type="entry name" value="HAD-like"/>
    <property type="match status" value="1"/>
</dbReference>
<organism evidence="1 2">
    <name type="scientific">Prochlorothrix hollandica PCC 9006 = CALU 1027</name>
    <dbReference type="NCBI Taxonomy" id="317619"/>
    <lineage>
        <taxon>Bacteria</taxon>
        <taxon>Bacillati</taxon>
        <taxon>Cyanobacteriota</taxon>
        <taxon>Cyanophyceae</taxon>
        <taxon>Prochlorotrichales</taxon>
        <taxon>Prochlorotrichaceae</taxon>
        <taxon>Prochlorothrix</taxon>
    </lineage>
</organism>
<dbReference type="Proteomes" id="UP000034681">
    <property type="component" value="Unassembled WGS sequence"/>
</dbReference>
<evidence type="ECO:0000313" key="1">
    <source>
        <dbReference type="EMBL" id="KKJ00204.1"/>
    </source>
</evidence>
<dbReference type="Pfam" id="PF00702">
    <property type="entry name" value="Hydrolase"/>
    <property type="match status" value="1"/>
</dbReference>